<evidence type="ECO:0000256" key="4">
    <source>
        <dbReference type="ARBA" id="ARBA00023139"/>
    </source>
</evidence>
<keyword evidence="2" id="KW-0519">Myristate</keyword>
<evidence type="ECO:0000313" key="8">
    <source>
        <dbReference type="Proteomes" id="UP000195602"/>
    </source>
</evidence>
<gene>
    <name evidence="7" type="ORF">A9F13_04g01397</name>
</gene>
<dbReference type="Pfam" id="PF15454">
    <property type="entry name" value="LAMTOR"/>
    <property type="match status" value="1"/>
</dbReference>
<reference evidence="7 8" key="1">
    <citation type="submission" date="2017-04" db="EMBL/GenBank/DDBJ databases">
        <title>Draft genome of the yeast Clavispora lusitaniae type strain CBS 6936.</title>
        <authorList>
            <person name="Durrens P."/>
            <person name="Klopp C."/>
            <person name="Biteau N."/>
            <person name="Fitton-Ouhabi V."/>
            <person name="Dementhon K."/>
            <person name="Accoceberry I."/>
            <person name="Sherman D.J."/>
            <person name="Noel T."/>
        </authorList>
    </citation>
    <scope>NUCLEOTIDE SEQUENCE [LARGE SCALE GENOMIC DNA]</scope>
    <source>
        <strain evidence="7 8">CBS 6936</strain>
    </source>
</reference>
<dbReference type="GO" id="GO:0031902">
    <property type="term" value="C:late endosome membrane"/>
    <property type="evidence" value="ECO:0007669"/>
    <property type="project" value="InterPro"/>
</dbReference>
<dbReference type="Proteomes" id="UP000195602">
    <property type="component" value="Unassembled WGS sequence"/>
</dbReference>
<dbReference type="GO" id="GO:0043410">
    <property type="term" value="P:positive regulation of MAPK cascade"/>
    <property type="evidence" value="ECO:0007669"/>
    <property type="project" value="InterPro"/>
</dbReference>
<keyword evidence="4" id="KW-0564">Palmitate</keyword>
<organism evidence="7 8">
    <name type="scientific">Clavispora lusitaniae</name>
    <name type="common">Candida lusitaniae</name>
    <dbReference type="NCBI Taxonomy" id="36911"/>
    <lineage>
        <taxon>Eukaryota</taxon>
        <taxon>Fungi</taxon>
        <taxon>Dikarya</taxon>
        <taxon>Ascomycota</taxon>
        <taxon>Saccharomycotina</taxon>
        <taxon>Pichiomycetes</taxon>
        <taxon>Metschnikowiaceae</taxon>
        <taxon>Clavispora</taxon>
    </lineage>
</organism>
<dbReference type="GO" id="GO:0071230">
    <property type="term" value="P:cellular response to amino acid stimulus"/>
    <property type="evidence" value="ECO:0007669"/>
    <property type="project" value="InterPro"/>
</dbReference>
<dbReference type="InterPro" id="IPR028209">
    <property type="entry name" value="LAMTOR1/MEH1"/>
</dbReference>
<protein>
    <submittedName>
        <fullName evidence="7">Uncharacterized protein</fullName>
    </submittedName>
</protein>
<evidence type="ECO:0000313" key="7">
    <source>
        <dbReference type="EMBL" id="OVF09657.1"/>
    </source>
</evidence>
<feature type="region of interest" description="Disordered" evidence="6">
    <location>
        <begin position="86"/>
        <end position="108"/>
    </location>
</feature>
<keyword evidence="3" id="KW-0472">Membrane</keyword>
<dbReference type="GO" id="GO:0045121">
    <property type="term" value="C:membrane raft"/>
    <property type="evidence" value="ECO:0007669"/>
    <property type="project" value="InterPro"/>
</dbReference>
<dbReference type="AlphaFoldDB" id="A0AA91Q2N4"/>
<dbReference type="SMART" id="SM01262">
    <property type="entry name" value="LAMTOR"/>
    <property type="match status" value="1"/>
</dbReference>
<proteinExistence type="predicted"/>
<name>A0AA91Q2N4_CLALS</name>
<dbReference type="EMBL" id="LYUB02000004">
    <property type="protein sequence ID" value="OVF09657.1"/>
    <property type="molecule type" value="Genomic_DNA"/>
</dbReference>
<dbReference type="KEGG" id="clus:A9F13_04g01397"/>
<evidence type="ECO:0000256" key="1">
    <source>
        <dbReference type="ARBA" id="ARBA00004308"/>
    </source>
</evidence>
<evidence type="ECO:0000256" key="2">
    <source>
        <dbReference type="ARBA" id="ARBA00022707"/>
    </source>
</evidence>
<dbReference type="GO" id="GO:0001919">
    <property type="term" value="P:regulation of receptor recycling"/>
    <property type="evidence" value="ECO:0007669"/>
    <property type="project" value="InterPro"/>
</dbReference>
<dbReference type="GO" id="GO:0032008">
    <property type="term" value="P:positive regulation of TOR signaling"/>
    <property type="evidence" value="ECO:0007669"/>
    <property type="project" value="InterPro"/>
</dbReference>
<accession>A0AA91Q2N4</accession>
<keyword evidence="5" id="KW-0449">Lipoprotein</keyword>
<dbReference type="GO" id="GO:0071986">
    <property type="term" value="C:Ragulator complex"/>
    <property type="evidence" value="ECO:0007669"/>
    <property type="project" value="InterPro"/>
</dbReference>
<sequence>MGACLSCLLPPNDGDAHERTSLLGNNTQYSDEDLQKELAKQQQRQSELNTIVNDLNDNLIDVSTFLTNGSAGPNFSIPADYSHASITEDDTTSPKVAPAGSEGGKSYPHVMGLEEKEQIMQRAQNIDSCRVVCDGPFVDVGRAESETLLLMSLVSPIVAYAQYLDARFMHFMSRHWFTYDLVHNPVSRVISETLFVMFVLLLSYETIYWSGIYLNLWEYHAKDIFPEVPVHCAHVYVRLNVAKRDKLQDVKKYYSLERSVLDKVLGKRHTNVERETFELPKFVKYHFEFGPEDFEHNPDPELGSTIEHLRERILELFHESTLYEKFRKAKGSSFTKDDVFLTNNKLQEVGSEYDKTYLSKIHIETGNVIDAVILY</sequence>
<comment type="subcellular location">
    <subcellularLocation>
        <location evidence="1">Endomembrane system</location>
    </subcellularLocation>
</comment>
<evidence type="ECO:0000256" key="5">
    <source>
        <dbReference type="ARBA" id="ARBA00023288"/>
    </source>
</evidence>
<evidence type="ECO:0000256" key="6">
    <source>
        <dbReference type="SAM" id="MobiDB-lite"/>
    </source>
</evidence>
<evidence type="ECO:0000256" key="3">
    <source>
        <dbReference type="ARBA" id="ARBA00023136"/>
    </source>
</evidence>
<comment type="caution">
    <text evidence="7">The sequence shown here is derived from an EMBL/GenBank/DDBJ whole genome shotgun (WGS) entry which is preliminary data.</text>
</comment>
<dbReference type="GO" id="GO:0016197">
    <property type="term" value="P:endosomal transport"/>
    <property type="evidence" value="ECO:0007669"/>
    <property type="project" value="InterPro"/>
</dbReference>